<evidence type="ECO:0000256" key="2">
    <source>
        <dbReference type="SAM" id="MobiDB-lite"/>
    </source>
</evidence>
<sequence>MTRSKKSRKAAEAKQFESPKLEDIVYPATESNKKLRLEALEEAKKDMNMDFEFENIPVDGSMPPISFSSPDDLKHSIQSLQGQISNFQNMLNLEKIKLVDLVMETMLDNFDLIQTSRDRIQSLQNVISVLQNQLEDKKAELVRLQPEVEVADATSNPVVLESQPETAASVKDIQEEPDVASDAIMDLNTALSRIKELENALSKSRENVAELEADLAKSAETIEELQDASESSVSKKVIDWGAVGDRMMEKYKEMPEFAYFEKTDEEIPQLELEMEGRFVVLQAKLDVKYGKDIAKKLLEFMDEAEFRVGLKVVWCTHLLHVIFDADNLEDRNIYRQMEDKDGWMKACKELFDEQQIGVGPLGFSSNWKPGDDVEEEGLSFCPIHGGRSTIKHGDKTHGNGEGSLRKVIADNTSMKIQFSRSRQGYNTVQTLLDTDIFGRVDKLNAHCPNHELFQYISKADRASEIALKKMIPATRALMEKHGVTVKACWARISKDTTKYFHDITEILKEGKPTLKITEFPHPTFSSKASETTDEKYSDITTSITSHLRDFAKDSQLSKAETDELLREECIKKIIACCFNILGPKSQAILDDEAAKRERTKYLNGTGAGTGTGRSIVDKHVFFADSLKDVEEGKEIQSKSKTDMVAFMKKEFPDRCEGKTDQQIRDLISKKISAKGRVCEGGPFVAYSIDDLMEVLKEEAAKQDGTSTRNPIDDKSVYFANSLKDVEEGKEIQSSKSLKDMVPFMKKEFPDYCKGKSDQEIRDKITWAISHKKRVCEGGPFVAYSSDNLMEVLKEKSEKLVHFANSLKDVQEGKGIQSMYMSDMVAVMRVDFPNTCKGKNDKQIREIISTAIYRKGRFCRKGPFVAYSTDDLMEVLNSKTSKEAQKKRSETAKANAKKGKGKRKARTGKKGRQKQKSNSASNITLKFRKDDEGEWVPED</sequence>
<feature type="region of interest" description="Disordered" evidence="2">
    <location>
        <begin position="877"/>
        <end position="938"/>
    </location>
</feature>
<feature type="compositionally biased region" description="Basic residues" evidence="2">
    <location>
        <begin position="894"/>
        <end position="914"/>
    </location>
</feature>
<evidence type="ECO:0000313" key="3">
    <source>
        <dbReference type="EMBL" id="GFH51378.1"/>
    </source>
</evidence>
<dbReference type="Gene3D" id="1.10.287.1490">
    <property type="match status" value="1"/>
</dbReference>
<gene>
    <name evidence="3" type="ORF">CTEN210_07854</name>
</gene>
<feature type="compositionally biased region" description="Basic and acidic residues" evidence="2">
    <location>
        <begin position="879"/>
        <end position="890"/>
    </location>
</feature>
<proteinExistence type="predicted"/>
<accession>A0AAD3H632</accession>
<evidence type="ECO:0000256" key="1">
    <source>
        <dbReference type="SAM" id="Coils"/>
    </source>
</evidence>
<dbReference type="EMBL" id="BLLK01000045">
    <property type="protein sequence ID" value="GFH51378.1"/>
    <property type="molecule type" value="Genomic_DNA"/>
</dbReference>
<dbReference type="Proteomes" id="UP001054902">
    <property type="component" value="Unassembled WGS sequence"/>
</dbReference>
<keyword evidence="4" id="KW-1185">Reference proteome</keyword>
<keyword evidence="1" id="KW-0175">Coiled coil</keyword>
<feature type="coiled-coil region" evidence="1">
    <location>
        <begin position="180"/>
        <end position="228"/>
    </location>
</feature>
<evidence type="ECO:0000313" key="4">
    <source>
        <dbReference type="Proteomes" id="UP001054902"/>
    </source>
</evidence>
<feature type="coiled-coil region" evidence="1">
    <location>
        <begin position="113"/>
        <end position="140"/>
    </location>
</feature>
<comment type="caution">
    <text evidence="3">The sequence shown here is derived from an EMBL/GenBank/DDBJ whole genome shotgun (WGS) entry which is preliminary data.</text>
</comment>
<organism evidence="3 4">
    <name type="scientific">Chaetoceros tenuissimus</name>
    <dbReference type="NCBI Taxonomy" id="426638"/>
    <lineage>
        <taxon>Eukaryota</taxon>
        <taxon>Sar</taxon>
        <taxon>Stramenopiles</taxon>
        <taxon>Ochrophyta</taxon>
        <taxon>Bacillariophyta</taxon>
        <taxon>Coscinodiscophyceae</taxon>
        <taxon>Chaetocerotophycidae</taxon>
        <taxon>Chaetocerotales</taxon>
        <taxon>Chaetocerotaceae</taxon>
        <taxon>Chaetoceros</taxon>
    </lineage>
</organism>
<name>A0AAD3H632_9STRA</name>
<reference evidence="3 4" key="1">
    <citation type="journal article" date="2021" name="Sci. Rep.">
        <title>The genome of the diatom Chaetoceros tenuissimus carries an ancient integrated fragment of an extant virus.</title>
        <authorList>
            <person name="Hongo Y."/>
            <person name="Kimura K."/>
            <person name="Takaki Y."/>
            <person name="Yoshida Y."/>
            <person name="Baba S."/>
            <person name="Kobayashi G."/>
            <person name="Nagasaki K."/>
            <person name="Hano T."/>
            <person name="Tomaru Y."/>
        </authorList>
    </citation>
    <scope>NUCLEOTIDE SEQUENCE [LARGE SCALE GENOMIC DNA]</scope>
    <source>
        <strain evidence="3 4">NIES-3715</strain>
    </source>
</reference>
<dbReference type="AlphaFoldDB" id="A0AAD3H632"/>
<protein>
    <submittedName>
        <fullName evidence="3">Uncharacterized protein</fullName>
    </submittedName>
</protein>